<organism evidence="1">
    <name type="scientific">Octopus bimaculoides</name>
    <name type="common">California two-spotted octopus</name>
    <dbReference type="NCBI Taxonomy" id="37653"/>
    <lineage>
        <taxon>Eukaryota</taxon>
        <taxon>Metazoa</taxon>
        <taxon>Spiralia</taxon>
        <taxon>Lophotrochozoa</taxon>
        <taxon>Mollusca</taxon>
        <taxon>Cephalopoda</taxon>
        <taxon>Coleoidea</taxon>
        <taxon>Octopodiformes</taxon>
        <taxon>Octopoda</taxon>
        <taxon>Incirrata</taxon>
        <taxon>Octopodidae</taxon>
        <taxon>Octopus</taxon>
    </lineage>
</organism>
<gene>
    <name evidence="1" type="ORF">OCBIM_22028006mg</name>
</gene>
<dbReference type="AlphaFoldDB" id="A0A0L8I8X5"/>
<name>A0A0L8I8X5_OCTBM</name>
<reference evidence="1" key="1">
    <citation type="submission" date="2015-07" db="EMBL/GenBank/DDBJ databases">
        <title>MeaNS - Measles Nucleotide Surveillance Program.</title>
        <authorList>
            <person name="Tran T."/>
            <person name="Druce J."/>
        </authorList>
    </citation>
    <scope>NUCLEOTIDE SEQUENCE</scope>
    <source>
        <strain evidence="1">UCB-OBI-ISO-001</strain>
        <tissue evidence="1">Gonad</tissue>
    </source>
</reference>
<accession>A0A0L8I8X5</accession>
<protein>
    <submittedName>
        <fullName evidence="1">Uncharacterized protein</fullName>
    </submittedName>
</protein>
<evidence type="ECO:0000313" key="1">
    <source>
        <dbReference type="EMBL" id="KOF97936.1"/>
    </source>
</evidence>
<sequence length="55" mass="6447">MDAGNALPLSNGFLFRYGVHVEGLKYFTFLNYNINGSLMEQRYNSIIVLQYFIMY</sequence>
<proteinExistence type="predicted"/>
<dbReference type="EMBL" id="KQ416243">
    <property type="protein sequence ID" value="KOF97936.1"/>
    <property type="molecule type" value="Genomic_DNA"/>
</dbReference>